<dbReference type="InterPro" id="IPR036249">
    <property type="entry name" value="Thioredoxin-like_sf"/>
</dbReference>
<dbReference type="EMBL" id="FWDM01000014">
    <property type="protein sequence ID" value="SLM11867.1"/>
    <property type="molecule type" value="Genomic_DNA"/>
</dbReference>
<keyword evidence="2" id="KW-0676">Redox-active center</keyword>
<dbReference type="InterPro" id="IPR012336">
    <property type="entry name" value="Thioredoxin-like_fold"/>
</dbReference>
<evidence type="ECO:0000256" key="1">
    <source>
        <dbReference type="PIRSR" id="PIRSR037031-50"/>
    </source>
</evidence>
<feature type="active site" description="Nucleophile" evidence="1">
    <location>
        <position position="10"/>
    </location>
</feature>
<proteinExistence type="predicted"/>
<feature type="disulfide bond" description="Redox-active" evidence="2">
    <location>
        <begin position="10"/>
        <end position="13"/>
    </location>
</feature>
<organism evidence="4">
    <name type="scientific">uncultured spirochete</name>
    <dbReference type="NCBI Taxonomy" id="156406"/>
    <lineage>
        <taxon>Bacteria</taxon>
        <taxon>Pseudomonadati</taxon>
        <taxon>Spirochaetota</taxon>
        <taxon>Spirochaetia</taxon>
        <taxon>Spirochaetales</taxon>
        <taxon>environmental samples</taxon>
    </lineage>
</organism>
<dbReference type="PANTHER" id="PTHR36450:SF1">
    <property type="entry name" value="THIOREDOXIN"/>
    <property type="match status" value="1"/>
</dbReference>
<gene>
    <name evidence="4" type="ORF">SPIROBIBN47_210106</name>
</gene>
<accession>A0A3P3XIN2</accession>
<dbReference type="InterPro" id="IPR005243">
    <property type="entry name" value="THIRX-like_proc"/>
</dbReference>
<evidence type="ECO:0000313" key="4">
    <source>
        <dbReference type="EMBL" id="SLM11867.1"/>
    </source>
</evidence>
<sequence length="76" mass="8390">MKIQILGPGCPKCRLLEQHAREAVNELGIQAEFEKIEEVDDIMAFGVLMTPALAIDDEVKVVGRVLTKDQIKALLS</sequence>
<protein>
    <submittedName>
        <fullName evidence="4">Redox-active disulfide protein 2</fullName>
    </submittedName>
</protein>
<reference evidence="4" key="1">
    <citation type="submission" date="2017-02" db="EMBL/GenBank/DDBJ databases">
        <authorList>
            <person name="Regsiter A."/>
            <person name="William W."/>
        </authorList>
    </citation>
    <scope>NUCLEOTIDE SEQUENCE</scope>
    <source>
        <strain evidence="4">Bib</strain>
    </source>
</reference>
<evidence type="ECO:0000256" key="2">
    <source>
        <dbReference type="PIRSR" id="PIRSR037031-51"/>
    </source>
</evidence>
<dbReference type="NCBIfam" id="TIGR00412">
    <property type="entry name" value="redox_disulf_2"/>
    <property type="match status" value="1"/>
</dbReference>
<dbReference type="SUPFAM" id="SSF52833">
    <property type="entry name" value="Thioredoxin-like"/>
    <property type="match status" value="1"/>
</dbReference>
<dbReference type="AlphaFoldDB" id="A0A3P3XIN2"/>
<feature type="domain" description="Thioredoxin-like fold" evidence="3">
    <location>
        <begin position="1"/>
        <end position="75"/>
    </location>
</feature>
<name>A0A3P3XIN2_9SPIR</name>
<feature type="active site" description="Nucleophile" evidence="1">
    <location>
        <position position="13"/>
    </location>
</feature>
<dbReference type="PANTHER" id="PTHR36450">
    <property type="entry name" value="THIOREDOXIN"/>
    <property type="match status" value="1"/>
</dbReference>
<dbReference type="Gene3D" id="3.40.30.10">
    <property type="entry name" value="Glutaredoxin"/>
    <property type="match status" value="1"/>
</dbReference>
<dbReference type="PIRSF" id="PIRSF037031">
    <property type="entry name" value="Redox_disulphide_2"/>
    <property type="match status" value="1"/>
</dbReference>
<keyword evidence="2" id="KW-1015">Disulfide bond</keyword>
<dbReference type="Pfam" id="PF13192">
    <property type="entry name" value="Thioredoxin_3"/>
    <property type="match status" value="1"/>
</dbReference>
<evidence type="ECO:0000259" key="3">
    <source>
        <dbReference type="Pfam" id="PF13192"/>
    </source>
</evidence>